<reference evidence="4 5" key="1">
    <citation type="submission" date="2020-03" db="EMBL/GenBank/DDBJ databases">
        <title>WGS of actinomycetes isolated from Thailand.</title>
        <authorList>
            <person name="Thawai C."/>
        </authorList>
    </citation>
    <scope>NUCLEOTIDE SEQUENCE [LARGE SCALE GENOMIC DNA]</scope>
    <source>
        <strain evidence="4 5">PRB2-1</strain>
    </source>
</reference>
<dbReference type="Proteomes" id="UP000734511">
    <property type="component" value="Unassembled WGS sequence"/>
</dbReference>
<protein>
    <submittedName>
        <fullName evidence="4">Acyltransferase</fullName>
    </submittedName>
</protein>
<feature type="transmembrane region" description="Helical" evidence="2">
    <location>
        <begin position="348"/>
        <end position="369"/>
    </location>
</feature>
<dbReference type="Pfam" id="PF01757">
    <property type="entry name" value="Acyl_transf_3"/>
    <property type="match status" value="1"/>
</dbReference>
<keyword evidence="2" id="KW-0812">Transmembrane</keyword>
<evidence type="ECO:0000256" key="1">
    <source>
        <dbReference type="SAM" id="MobiDB-lite"/>
    </source>
</evidence>
<feature type="transmembrane region" description="Helical" evidence="2">
    <location>
        <begin position="282"/>
        <end position="302"/>
    </location>
</feature>
<dbReference type="InterPro" id="IPR002656">
    <property type="entry name" value="Acyl_transf_3_dom"/>
</dbReference>
<comment type="caution">
    <text evidence="4">The sequence shown here is derived from an EMBL/GenBank/DDBJ whole genome shotgun (WGS) entry which is preliminary data.</text>
</comment>
<dbReference type="PANTHER" id="PTHR23028">
    <property type="entry name" value="ACETYLTRANSFERASE"/>
    <property type="match status" value="1"/>
</dbReference>
<dbReference type="PANTHER" id="PTHR23028:SF53">
    <property type="entry name" value="ACYL_TRANSF_3 DOMAIN-CONTAINING PROTEIN"/>
    <property type="match status" value="1"/>
</dbReference>
<keyword evidence="4" id="KW-0012">Acyltransferase</keyword>
<evidence type="ECO:0000313" key="4">
    <source>
        <dbReference type="EMBL" id="NJP47665.1"/>
    </source>
</evidence>
<dbReference type="InterPro" id="IPR050879">
    <property type="entry name" value="Acyltransferase_3"/>
</dbReference>
<dbReference type="EMBL" id="JAATEJ010000032">
    <property type="protein sequence ID" value="NJP47665.1"/>
    <property type="molecule type" value="Genomic_DNA"/>
</dbReference>
<feature type="transmembrane region" description="Helical" evidence="2">
    <location>
        <begin position="40"/>
        <end position="60"/>
    </location>
</feature>
<keyword evidence="4" id="KW-0808">Transferase</keyword>
<evidence type="ECO:0000256" key="2">
    <source>
        <dbReference type="SAM" id="Phobius"/>
    </source>
</evidence>
<dbReference type="GO" id="GO:0016746">
    <property type="term" value="F:acyltransferase activity"/>
    <property type="evidence" value="ECO:0007669"/>
    <property type="project" value="UniProtKB-KW"/>
</dbReference>
<sequence length="393" mass="43771">MSTTRHTPVPLPEQAAPPAPRPATAAPGRGRPPRLAAVDMLRLVAALAVAAYHFLGIGTAQYWGEDPRDFARPLHLASMYGWMGVEAFFVISGFVICISGWGRTPGQFAVSRISRLYPAYWAAIALIVLYRLLEASQRGTSEGIPDSRQILGNMTMAPEQLGVHEVDGVVWTLWAEARFYLLMALVLAVGTTYHRMLAFCTIWLAAAVFTRQMHVTLLDQIVQSTYAGLFISGIVLFLMYRFGRNLLLWMMLGLSWSYELVALHDRSYYHMRDTAGSTVPVSWPVCALLLTGFVVLLALCAFGPLRRFQWRWMITAGILTYPFYLVHLTLGTALGVDLTHHASWLGAWPNLLLTTAAMLLLSWLIHKLVEKPLGKALRRGLTEGLHPKQDQPV</sequence>
<proteinExistence type="predicted"/>
<feature type="transmembrane region" description="Helical" evidence="2">
    <location>
        <begin position="246"/>
        <end position="262"/>
    </location>
</feature>
<keyword evidence="2" id="KW-0472">Membrane</keyword>
<feature type="transmembrane region" description="Helical" evidence="2">
    <location>
        <begin position="80"/>
        <end position="101"/>
    </location>
</feature>
<feature type="compositionally biased region" description="Pro residues" evidence="1">
    <location>
        <begin position="9"/>
        <end position="21"/>
    </location>
</feature>
<feature type="transmembrane region" description="Helical" evidence="2">
    <location>
        <begin position="314"/>
        <end position="336"/>
    </location>
</feature>
<organism evidence="4 5">
    <name type="scientific">Actinacidiphila epipremni</name>
    <dbReference type="NCBI Taxonomy" id="2053013"/>
    <lineage>
        <taxon>Bacteria</taxon>
        <taxon>Bacillati</taxon>
        <taxon>Actinomycetota</taxon>
        <taxon>Actinomycetes</taxon>
        <taxon>Kitasatosporales</taxon>
        <taxon>Streptomycetaceae</taxon>
        <taxon>Actinacidiphila</taxon>
    </lineage>
</organism>
<dbReference type="RefSeq" id="WP_167986494.1">
    <property type="nucleotide sequence ID" value="NZ_JAATEJ010000032.1"/>
</dbReference>
<accession>A0ABX0ZUS9</accession>
<feature type="transmembrane region" description="Helical" evidence="2">
    <location>
        <begin position="221"/>
        <end position="239"/>
    </location>
</feature>
<feature type="domain" description="Acyltransferase 3" evidence="3">
    <location>
        <begin position="36"/>
        <end position="366"/>
    </location>
</feature>
<name>A0ABX0ZUS9_9ACTN</name>
<evidence type="ECO:0000313" key="5">
    <source>
        <dbReference type="Proteomes" id="UP000734511"/>
    </source>
</evidence>
<evidence type="ECO:0000259" key="3">
    <source>
        <dbReference type="Pfam" id="PF01757"/>
    </source>
</evidence>
<gene>
    <name evidence="4" type="ORF">HCN08_30295</name>
</gene>
<keyword evidence="2" id="KW-1133">Transmembrane helix</keyword>
<keyword evidence="5" id="KW-1185">Reference proteome</keyword>
<feature type="region of interest" description="Disordered" evidence="1">
    <location>
        <begin position="1"/>
        <end position="30"/>
    </location>
</feature>